<evidence type="ECO:0000313" key="9">
    <source>
        <dbReference type="Proteomes" id="UP000315636"/>
    </source>
</evidence>
<dbReference type="RefSeq" id="WP_185956315.1">
    <property type="nucleotide sequence ID" value="NZ_FXTI01000010.1"/>
</dbReference>
<protein>
    <submittedName>
        <fullName evidence="8">Major Facilitator Superfamily protein</fullName>
    </submittedName>
</protein>
<feature type="transmembrane region" description="Helical" evidence="6">
    <location>
        <begin position="219"/>
        <end position="244"/>
    </location>
</feature>
<dbReference type="InterPro" id="IPR036259">
    <property type="entry name" value="MFS_trans_sf"/>
</dbReference>
<keyword evidence="4 6" id="KW-1133">Transmembrane helix</keyword>
<evidence type="ECO:0000313" key="8">
    <source>
        <dbReference type="EMBL" id="SMO86358.1"/>
    </source>
</evidence>
<feature type="transmembrane region" description="Helical" evidence="6">
    <location>
        <begin position="289"/>
        <end position="307"/>
    </location>
</feature>
<evidence type="ECO:0000259" key="7">
    <source>
        <dbReference type="PROSITE" id="PS50850"/>
    </source>
</evidence>
<keyword evidence="2" id="KW-0813">Transport</keyword>
<name>A0A521ER06_9BACL</name>
<evidence type="ECO:0000256" key="2">
    <source>
        <dbReference type="ARBA" id="ARBA00022448"/>
    </source>
</evidence>
<dbReference type="InterPro" id="IPR052952">
    <property type="entry name" value="MFS-Transporter"/>
</dbReference>
<keyword evidence="5 6" id="KW-0472">Membrane</keyword>
<dbReference type="InterPro" id="IPR011701">
    <property type="entry name" value="MFS"/>
</dbReference>
<dbReference type="GO" id="GO:0022857">
    <property type="term" value="F:transmembrane transporter activity"/>
    <property type="evidence" value="ECO:0007669"/>
    <property type="project" value="InterPro"/>
</dbReference>
<accession>A0A521ER06</accession>
<feature type="transmembrane region" description="Helical" evidence="6">
    <location>
        <begin position="54"/>
        <end position="74"/>
    </location>
</feature>
<evidence type="ECO:0000256" key="5">
    <source>
        <dbReference type="ARBA" id="ARBA00023136"/>
    </source>
</evidence>
<dbReference type="SUPFAM" id="SSF103473">
    <property type="entry name" value="MFS general substrate transporter"/>
    <property type="match status" value="1"/>
</dbReference>
<dbReference type="PANTHER" id="PTHR23527:SF1">
    <property type="entry name" value="BLL3282 PROTEIN"/>
    <property type="match status" value="1"/>
</dbReference>
<proteinExistence type="predicted"/>
<feature type="transmembrane region" description="Helical" evidence="6">
    <location>
        <begin position="81"/>
        <end position="97"/>
    </location>
</feature>
<dbReference type="PANTHER" id="PTHR23527">
    <property type="entry name" value="BLL3282 PROTEIN"/>
    <property type="match status" value="1"/>
</dbReference>
<dbReference type="Gene3D" id="1.20.1250.20">
    <property type="entry name" value="MFS general substrate transporter like domains"/>
    <property type="match status" value="2"/>
</dbReference>
<evidence type="ECO:0000256" key="4">
    <source>
        <dbReference type="ARBA" id="ARBA00022989"/>
    </source>
</evidence>
<reference evidence="8 9" key="1">
    <citation type="submission" date="2017-05" db="EMBL/GenBank/DDBJ databases">
        <authorList>
            <person name="Varghese N."/>
            <person name="Submissions S."/>
        </authorList>
    </citation>
    <scope>NUCLEOTIDE SEQUENCE [LARGE SCALE GENOMIC DNA]</scope>
    <source>
        <strain evidence="8 9">DSM 45474</strain>
    </source>
</reference>
<organism evidence="8 9">
    <name type="scientific">Melghirimyces algeriensis</name>
    <dbReference type="NCBI Taxonomy" id="910412"/>
    <lineage>
        <taxon>Bacteria</taxon>
        <taxon>Bacillati</taxon>
        <taxon>Bacillota</taxon>
        <taxon>Bacilli</taxon>
        <taxon>Bacillales</taxon>
        <taxon>Thermoactinomycetaceae</taxon>
        <taxon>Melghirimyces</taxon>
    </lineage>
</organism>
<dbReference type="PROSITE" id="PS50850">
    <property type="entry name" value="MFS"/>
    <property type="match status" value="1"/>
</dbReference>
<dbReference type="AlphaFoldDB" id="A0A521ER06"/>
<dbReference type="EMBL" id="FXTI01000010">
    <property type="protein sequence ID" value="SMO86358.1"/>
    <property type="molecule type" value="Genomic_DNA"/>
</dbReference>
<evidence type="ECO:0000256" key="3">
    <source>
        <dbReference type="ARBA" id="ARBA00022692"/>
    </source>
</evidence>
<feature type="transmembrane region" description="Helical" evidence="6">
    <location>
        <begin position="103"/>
        <end position="120"/>
    </location>
</feature>
<feature type="transmembrane region" description="Helical" evidence="6">
    <location>
        <begin position="168"/>
        <end position="190"/>
    </location>
</feature>
<dbReference type="Proteomes" id="UP000315636">
    <property type="component" value="Unassembled WGS sequence"/>
</dbReference>
<dbReference type="Pfam" id="PF07690">
    <property type="entry name" value="MFS_1"/>
    <property type="match status" value="1"/>
</dbReference>
<feature type="domain" description="Major facilitator superfamily (MFS) profile" evidence="7">
    <location>
        <begin position="13"/>
        <end position="347"/>
    </location>
</feature>
<keyword evidence="9" id="KW-1185">Reference proteome</keyword>
<comment type="subcellular location">
    <subcellularLocation>
        <location evidence="1">Cell membrane</location>
        <topology evidence="1">Multi-pass membrane protein</topology>
    </subcellularLocation>
</comment>
<gene>
    <name evidence="8" type="ORF">SAMN06264849_11066</name>
</gene>
<evidence type="ECO:0000256" key="1">
    <source>
        <dbReference type="ARBA" id="ARBA00004651"/>
    </source>
</evidence>
<dbReference type="GO" id="GO:0005886">
    <property type="term" value="C:plasma membrane"/>
    <property type="evidence" value="ECO:0007669"/>
    <property type="project" value="UniProtKB-SubCell"/>
</dbReference>
<dbReference type="InterPro" id="IPR020846">
    <property type="entry name" value="MFS_dom"/>
</dbReference>
<feature type="transmembrane region" description="Helical" evidence="6">
    <location>
        <begin position="256"/>
        <end position="277"/>
    </location>
</feature>
<evidence type="ECO:0000256" key="6">
    <source>
        <dbReference type="SAM" id="Phobius"/>
    </source>
</evidence>
<feature type="transmembrane region" description="Helical" evidence="6">
    <location>
        <begin position="141"/>
        <end position="162"/>
    </location>
</feature>
<feature type="transmembrane region" description="Helical" evidence="6">
    <location>
        <begin position="12"/>
        <end position="34"/>
    </location>
</feature>
<sequence length="347" mass="38425">MRFFTVSNQGTLRWVFLGLATWVQASATLVTYGVGPLAAIWQQELSLSQAQVGLLISAVNMGPLVSMMWIGQALDRYGERWIIGAGSLLLGLTMGVVSLINDYTMLLFFIFLVGIHYGTAQPGGSKVVMKWFNLKQRGLAMGIRQAGIPIGGAVAGWFIPLLSTRYDWPVAVLFQAVLAVVGGLVFLFFYKDPNTEEINDKGDNGLWSEWKKLLRKKQLYPLLFAGWTLVFLQLVLLTHLMIYLKTHVTGMTIVSAGQMLTVSLLFGMAGRITLAWLSDKAWNGNRIRPLLLSIGLSVVGLFCYPYPKKHPPGHCFSFALDWFFWGSGGIACLSQKLLKHPVNAPLH</sequence>
<keyword evidence="3 6" id="KW-0812">Transmembrane</keyword>